<organism evidence="5 6">
    <name type="scientific">Actinospica durhamensis</name>
    <dbReference type="NCBI Taxonomy" id="1508375"/>
    <lineage>
        <taxon>Bacteria</taxon>
        <taxon>Bacillati</taxon>
        <taxon>Actinomycetota</taxon>
        <taxon>Actinomycetes</taxon>
        <taxon>Catenulisporales</taxon>
        <taxon>Actinospicaceae</taxon>
        <taxon>Actinospica</taxon>
    </lineage>
</organism>
<dbReference type="GO" id="GO:0000160">
    <property type="term" value="P:phosphorelay signal transduction system"/>
    <property type="evidence" value="ECO:0007669"/>
    <property type="project" value="InterPro"/>
</dbReference>
<evidence type="ECO:0000256" key="1">
    <source>
        <dbReference type="ARBA" id="ARBA00022801"/>
    </source>
</evidence>
<keyword evidence="2" id="KW-0597">Phosphoprotein</keyword>
<dbReference type="EMBL" id="JAGSOG010000030">
    <property type="protein sequence ID" value="MBR7833436.1"/>
    <property type="molecule type" value="Genomic_DNA"/>
</dbReference>
<dbReference type="Pfam" id="PF00072">
    <property type="entry name" value="Response_reg"/>
    <property type="match status" value="1"/>
</dbReference>
<dbReference type="RefSeq" id="WP_212527957.1">
    <property type="nucleotide sequence ID" value="NZ_JAGSOG010000030.1"/>
</dbReference>
<dbReference type="Gene3D" id="3.40.50.2300">
    <property type="match status" value="1"/>
</dbReference>
<evidence type="ECO:0000256" key="2">
    <source>
        <dbReference type="PROSITE-ProRule" id="PRU00169"/>
    </source>
</evidence>
<sequence length="425" mass="45273">MRTVWNTASPGLSDAVTPEPRRATLAEEQLTILVAEDDPADALLAVELLEDSALAARVSCVPTAREAVAAVRAGGIDCLILDLHLPDLHGIGEIGSWLPELATTSVVVMTGLDDRAAGLAAVRAGAQDYLVKGQVEPEWFGRTIRYAVQRKRTERATADLRAARWRAAENVRLERGLLPTPLVRDAPIAVTTRYLPHREGALLGGDFFDAVETADGTVHAVIGDVSGHGPDEAAIGVALRVAWRTLVLTGQEGAVLLESLERLLLAERGDTETYTTLAMVSWRPGDAAAHLIRAGHPQVFTRRAGAITLHDGAHGPALGLVPGLSTWPAASIPLPPGEELVLYTDGLYENRDEHGLLWGQERMLLFAEGLAALADGEFVDGLIAATRDRTGRGDSDDVAVLHLRRTASGTGANEDGVETEEDNGR</sequence>
<dbReference type="SMART" id="SM00448">
    <property type="entry name" value="REC"/>
    <property type="match status" value="1"/>
</dbReference>
<dbReference type="SUPFAM" id="SSF81606">
    <property type="entry name" value="PP2C-like"/>
    <property type="match status" value="1"/>
</dbReference>
<feature type="compositionally biased region" description="Acidic residues" evidence="3">
    <location>
        <begin position="415"/>
        <end position="425"/>
    </location>
</feature>
<comment type="caution">
    <text evidence="5">The sequence shown here is derived from an EMBL/GenBank/DDBJ whole genome shotgun (WGS) entry which is preliminary data.</text>
</comment>
<evidence type="ECO:0000256" key="3">
    <source>
        <dbReference type="SAM" id="MobiDB-lite"/>
    </source>
</evidence>
<reference evidence="5" key="1">
    <citation type="submission" date="2021-04" db="EMBL/GenBank/DDBJ databases">
        <title>Genome based classification of Actinospica acidithermotolerans sp. nov., an actinobacterium isolated from an Indonesian hot spring.</title>
        <authorList>
            <person name="Kusuma A.B."/>
            <person name="Putra K.E."/>
            <person name="Nafisah S."/>
            <person name="Loh J."/>
            <person name="Nouioui I."/>
            <person name="Goodfellow M."/>
        </authorList>
    </citation>
    <scope>NUCLEOTIDE SEQUENCE</scope>
    <source>
        <strain evidence="5">CSCA 57</strain>
    </source>
</reference>
<dbReference type="AlphaFoldDB" id="A0A941ELQ2"/>
<dbReference type="Pfam" id="PF07228">
    <property type="entry name" value="SpoIIE"/>
    <property type="match status" value="1"/>
</dbReference>
<dbReference type="InterPro" id="IPR001932">
    <property type="entry name" value="PPM-type_phosphatase-like_dom"/>
</dbReference>
<gene>
    <name evidence="5" type="ORF">KDL01_09175</name>
</gene>
<accession>A0A941ELQ2</accession>
<proteinExistence type="predicted"/>
<dbReference type="InterPro" id="IPR036457">
    <property type="entry name" value="PPM-type-like_dom_sf"/>
</dbReference>
<keyword evidence="6" id="KW-1185">Reference proteome</keyword>
<dbReference type="PROSITE" id="PS50110">
    <property type="entry name" value="RESPONSE_REGULATORY"/>
    <property type="match status" value="1"/>
</dbReference>
<feature type="region of interest" description="Disordered" evidence="3">
    <location>
        <begin position="405"/>
        <end position="425"/>
    </location>
</feature>
<dbReference type="InterPro" id="IPR001789">
    <property type="entry name" value="Sig_transdc_resp-reg_receiver"/>
</dbReference>
<evidence type="ECO:0000313" key="6">
    <source>
        <dbReference type="Proteomes" id="UP000675781"/>
    </source>
</evidence>
<evidence type="ECO:0000259" key="4">
    <source>
        <dbReference type="PROSITE" id="PS50110"/>
    </source>
</evidence>
<dbReference type="InterPro" id="IPR011006">
    <property type="entry name" value="CheY-like_superfamily"/>
</dbReference>
<dbReference type="Gene3D" id="3.60.40.10">
    <property type="entry name" value="PPM-type phosphatase domain"/>
    <property type="match status" value="1"/>
</dbReference>
<keyword evidence="1" id="KW-0378">Hydrolase</keyword>
<dbReference type="Proteomes" id="UP000675781">
    <property type="component" value="Unassembled WGS sequence"/>
</dbReference>
<name>A0A941ELQ2_9ACTN</name>
<dbReference type="GO" id="GO:0016791">
    <property type="term" value="F:phosphatase activity"/>
    <property type="evidence" value="ECO:0007669"/>
    <property type="project" value="TreeGrafter"/>
</dbReference>
<dbReference type="SMART" id="SM00331">
    <property type="entry name" value="PP2C_SIG"/>
    <property type="match status" value="1"/>
</dbReference>
<dbReference type="CDD" id="cd00156">
    <property type="entry name" value="REC"/>
    <property type="match status" value="1"/>
</dbReference>
<protein>
    <submittedName>
        <fullName evidence="5">SpoIIE family protein phosphatase</fullName>
    </submittedName>
</protein>
<dbReference type="PANTHER" id="PTHR43156">
    <property type="entry name" value="STAGE II SPORULATION PROTEIN E-RELATED"/>
    <property type="match status" value="1"/>
</dbReference>
<feature type="domain" description="Response regulatory" evidence="4">
    <location>
        <begin position="31"/>
        <end position="147"/>
    </location>
</feature>
<dbReference type="InterPro" id="IPR052016">
    <property type="entry name" value="Bact_Sigma-Reg"/>
</dbReference>
<dbReference type="PANTHER" id="PTHR43156:SF2">
    <property type="entry name" value="STAGE II SPORULATION PROTEIN E"/>
    <property type="match status" value="1"/>
</dbReference>
<evidence type="ECO:0000313" key="5">
    <source>
        <dbReference type="EMBL" id="MBR7833436.1"/>
    </source>
</evidence>
<feature type="modified residue" description="4-aspartylphosphate" evidence="2">
    <location>
        <position position="82"/>
    </location>
</feature>
<dbReference type="SUPFAM" id="SSF52172">
    <property type="entry name" value="CheY-like"/>
    <property type="match status" value="1"/>
</dbReference>